<feature type="chain" id="PRO_5043523104" evidence="12">
    <location>
        <begin position="25"/>
        <end position="1080"/>
    </location>
</feature>
<feature type="transmembrane region" description="Helical" evidence="11">
    <location>
        <begin position="815"/>
        <end position="841"/>
    </location>
</feature>
<dbReference type="CDD" id="cd00063">
    <property type="entry name" value="FN3"/>
    <property type="match status" value="3"/>
</dbReference>
<evidence type="ECO:0000256" key="6">
    <source>
        <dbReference type="ARBA" id="ARBA00022989"/>
    </source>
</evidence>
<dbReference type="SUPFAM" id="SSF49265">
    <property type="entry name" value="Fibronectin type III"/>
    <property type="match status" value="4"/>
</dbReference>
<dbReference type="Pfam" id="PF17971">
    <property type="entry name" value="LIFR_D2"/>
    <property type="match status" value="1"/>
</dbReference>
<dbReference type="Pfam" id="PF25552">
    <property type="entry name" value="LIFR_D4"/>
    <property type="match status" value="1"/>
</dbReference>
<dbReference type="FunFam" id="2.60.40.10:FF:000657">
    <property type="entry name" value="Leukemia inhibitory factor receptor"/>
    <property type="match status" value="1"/>
</dbReference>
<dbReference type="InterPro" id="IPR003961">
    <property type="entry name" value="FN3_dom"/>
</dbReference>
<dbReference type="Pfam" id="PF18207">
    <property type="entry name" value="LIFR_N"/>
    <property type="match status" value="1"/>
</dbReference>
<evidence type="ECO:0000256" key="2">
    <source>
        <dbReference type="ARBA" id="ARBA00008921"/>
    </source>
</evidence>
<reference evidence="15" key="1">
    <citation type="submission" date="2025-08" db="UniProtKB">
        <authorList>
            <consortium name="RefSeq"/>
        </authorList>
    </citation>
    <scope>IDENTIFICATION</scope>
    <source>
        <strain evidence="15">J_2021</strain>
        <tissue evidence="15">Erythrocytes</tissue>
    </source>
</reference>
<evidence type="ECO:0000256" key="8">
    <source>
        <dbReference type="ARBA" id="ARBA00023170"/>
    </source>
</evidence>
<dbReference type="PROSITE" id="PS50853">
    <property type="entry name" value="FN3"/>
    <property type="match status" value="3"/>
</dbReference>
<dbReference type="GeneID" id="108707309"/>
<evidence type="ECO:0000256" key="9">
    <source>
        <dbReference type="ARBA" id="ARBA00023180"/>
    </source>
</evidence>
<evidence type="ECO:0000259" key="13">
    <source>
        <dbReference type="PROSITE" id="PS50853"/>
    </source>
</evidence>
<dbReference type="GO" id="GO:0019221">
    <property type="term" value="P:cytokine-mediated signaling pathway"/>
    <property type="evidence" value="ECO:0000318"/>
    <property type="project" value="GO_Central"/>
</dbReference>
<dbReference type="GO" id="GO:0009897">
    <property type="term" value="C:external side of plasma membrane"/>
    <property type="evidence" value="ECO:0000318"/>
    <property type="project" value="GO_Central"/>
</dbReference>
<evidence type="ECO:0000313" key="16">
    <source>
        <dbReference type="Xenbase" id="XB-GENE-17343080"/>
    </source>
</evidence>
<dbReference type="InterPro" id="IPR048497">
    <property type="entry name" value="LIF-R-like_Ig-like"/>
</dbReference>
<dbReference type="AGR" id="Xenbase:XB-GENE-17343080"/>
<dbReference type="AlphaFoldDB" id="A0A1L8HRR8"/>
<dbReference type="Xenbase" id="XB-GENE-17343080">
    <property type="gene designation" value="lifr.S"/>
</dbReference>
<name>A0A1L8HRR8_XENLA</name>
<evidence type="ECO:0000256" key="7">
    <source>
        <dbReference type="ARBA" id="ARBA00023136"/>
    </source>
</evidence>
<keyword evidence="7 11" id="KW-0472">Membrane</keyword>
<dbReference type="InterPro" id="IPR013783">
    <property type="entry name" value="Ig-like_fold"/>
</dbReference>
<dbReference type="GO" id="GO:0008284">
    <property type="term" value="P:positive regulation of cell population proliferation"/>
    <property type="evidence" value="ECO:0000318"/>
    <property type="project" value="GO_Central"/>
</dbReference>
<feature type="domain" description="Fibronectin type-III" evidence="13">
    <location>
        <begin position="409"/>
        <end position="507"/>
    </location>
</feature>
<feature type="region of interest" description="Disordered" evidence="10">
    <location>
        <begin position="1007"/>
        <end position="1040"/>
    </location>
</feature>
<dbReference type="Pfam" id="PF00041">
    <property type="entry name" value="fn3"/>
    <property type="match status" value="1"/>
</dbReference>
<dbReference type="InterPro" id="IPR040817">
    <property type="entry name" value="LIFR_D2"/>
</dbReference>
<dbReference type="RefSeq" id="XP_018100003.1">
    <property type="nucleotide sequence ID" value="XM_018244514.2"/>
</dbReference>
<evidence type="ECO:0000256" key="3">
    <source>
        <dbReference type="ARBA" id="ARBA00022692"/>
    </source>
</evidence>
<sequence length="1080" mass="121066">MKNKLHCCLLLAVVFCWVPSPSKSQEQDSSGFFLNLQCFTRNLETVMCSWDTPNTTNSDILYQICYSASNPSACFNTSNNALEVEFEMIAPLRITINANNVQGSPEITFQKTMENTPFIPPAPEILSFVADHQTESLHVQWSVDNTTLLNEVEVRCEILILRSENMDIVENALWKRRWTPNDALFYWNWTSEFPLLCTSHSVKIRCLIDDQYYYGKKDWSNWSRLHTVYGSIEQQAFPIDKVVSVGTNMTFCCTGTSGTNLSAALGNDQYPLIPLSSNSSGIRVQNLPMSEESGINLVCDQFYFGTVVFVGYPPDIPQNFTCETNDLRQIECWWNPGRETGLYGDRETIYTLHESQSGITYVHNTDEHYSWTHEVSQIFYSFSLEAENPLGKSQASLSFNVTHRVHPKAPSNVRLEDISHKEISLVWRLDGKFVSLQLMCEIEVKGNNQVEMHNATVIGSEDGNYSYIIDNLQPYHKYDIRIRCATMDPFWKWSDWTAVKGHTTLEAAPARHLDIWLMNAKHPDGRNITIYWKPLPITEANGKIHSYNVSWRLLGSPMEPQKIELPAALNWTQIKLNSSDNGDYEITVVAVNAAGLSPPSRITTVQLPNEDAVAELAVGDAKGINITWQLDENASCGYVVQWKPSSPLDTSALMWKRFNSNSCFIRSDQFPVGVRHNITVFACNDNQHRLLKRVTGYTAELTPRVAPNFTVVETTSDSIYVKWEGMPEEDLRGFLHGHIVYIVKQENSTPSSSFIDFADHTDSKNKKFNITNPAVRMLKIQDLQSGTSYRLGLLAYTGAGNGPIKSSSVVTNDNALGLILAILIPIVVAVVLGIVASTICYQKREWIKETFYPDIPNPENSKALQFQNEANKGIKTLEMNPCTPNNVEVVETFFSTVPKILDTELHSPVTEDPNYETPEEDTEDENHVVVSYCPPSANEDTGNPALDESAASSQVLYIDIQSMNQPQANSEEELGGNFKDSAGYKPQMQLAINTVNMELQPPTEEDFAAGYRPQENPSTSVVGSTDSPTSLGSNSENASFGSPCSITSRHFLIPPVDDIDNLKPTPVGWSLSLFQNKQED</sequence>
<dbReference type="InterPro" id="IPR052672">
    <property type="entry name" value="Type1_Cytokine_Rcpt_Type2"/>
</dbReference>
<dbReference type="PaxDb" id="8355-A0A1L8HRR8"/>
<dbReference type="GO" id="GO:0038165">
    <property type="term" value="P:oncostatin-M-mediated signaling pathway"/>
    <property type="evidence" value="ECO:0007669"/>
    <property type="project" value="GOC"/>
</dbReference>
<evidence type="ECO:0000256" key="11">
    <source>
        <dbReference type="SAM" id="Phobius"/>
    </source>
</evidence>
<dbReference type="GO" id="GO:0005127">
    <property type="term" value="F:ciliary neurotrophic factor receptor binding"/>
    <property type="evidence" value="ECO:0000318"/>
    <property type="project" value="GO_Central"/>
</dbReference>
<organism evidence="14 15">
    <name type="scientific">Xenopus laevis</name>
    <name type="common">African clawed frog</name>
    <dbReference type="NCBI Taxonomy" id="8355"/>
    <lineage>
        <taxon>Eukaryota</taxon>
        <taxon>Metazoa</taxon>
        <taxon>Chordata</taxon>
        <taxon>Craniata</taxon>
        <taxon>Vertebrata</taxon>
        <taxon>Euteleostomi</taxon>
        <taxon>Amphibia</taxon>
        <taxon>Batrachia</taxon>
        <taxon>Anura</taxon>
        <taxon>Pipoidea</taxon>
        <taxon>Pipidae</taxon>
        <taxon>Xenopodinae</taxon>
        <taxon>Xenopus</taxon>
        <taxon>Xenopus</taxon>
    </lineage>
</organism>
<dbReference type="PANTHER" id="PTHR48423">
    <property type="entry name" value="INTERLEUKIN-27 RECEPTOR SUBUNIT ALPHA"/>
    <property type="match status" value="1"/>
</dbReference>
<keyword evidence="8 15" id="KW-0675">Receptor</keyword>
<feature type="compositionally biased region" description="Polar residues" evidence="10">
    <location>
        <begin position="1015"/>
        <end position="1040"/>
    </location>
</feature>
<dbReference type="STRING" id="8355.A0A1L8HRR8"/>
<evidence type="ECO:0000256" key="10">
    <source>
        <dbReference type="SAM" id="MobiDB-lite"/>
    </source>
</evidence>
<dbReference type="PANTHER" id="PTHR48423:SF1">
    <property type="entry name" value="INTERLEUKIN-27 RECEPTOR SUBUNIT ALPHA"/>
    <property type="match status" value="1"/>
</dbReference>
<evidence type="ECO:0000313" key="14">
    <source>
        <dbReference type="Proteomes" id="UP000186698"/>
    </source>
</evidence>
<feature type="signal peptide" evidence="12">
    <location>
        <begin position="1"/>
        <end position="24"/>
    </location>
</feature>
<dbReference type="Pfam" id="PF21177">
    <property type="entry name" value="LIF-R_Ig-like"/>
    <property type="match status" value="1"/>
</dbReference>
<dbReference type="FunFam" id="2.60.40.10:FF:000607">
    <property type="entry name" value="Leukemia inhibitory factor receptor"/>
    <property type="match status" value="1"/>
</dbReference>
<gene>
    <name evidence="15 16" type="primary">lifr.S</name>
</gene>
<keyword evidence="4 12" id="KW-0732">Signal</keyword>
<dbReference type="KEGG" id="xla:108707309"/>
<protein>
    <submittedName>
        <fullName evidence="15">Leukemia inhibitory factor receptor</fullName>
    </submittedName>
</protein>
<proteinExistence type="inferred from homology"/>
<evidence type="ECO:0000256" key="4">
    <source>
        <dbReference type="ARBA" id="ARBA00022729"/>
    </source>
</evidence>
<comment type="subcellular location">
    <subcellularLocation>
        <location evidence="1">Membrane</location>
        <topology evidence="1">Single-pass type I membrane protein</topology>
    </subcellularLocation>
</comment>
<feature type="domain" description="Fibronectin type-III" evidence="13">
    <location>
        <begin position="705"/>
        <end position="815"/>
    </location>
</feature>
<evidence type="ECO:0000256" key="1">
    <source>
        <dbReference type="ARBA" id="ARBA00004479"/>
    </source>
</evidence>
<feature type="domain" description="Fibronectin type-III" evidence="13">
    <location>
        <begin position="509"/>
        <end position="610"/>
    </location>
</feature>
<evidence type="ECO:0000256" key="5">
    <source>
        <dbReference type="ARBA" id="ARBA00022737"/>
    </source>
</evidence>
<keyword evidence="6 11" id="KW-1133">Transmembrane helix</keyword>
<accession>A0A1L8HRR8</accession>
<dbReference type="GO" id="GO:0043235">
    <property type="term" value="C:receptor complex"/>
    <property type="evidence" value="ECO:0000318"/>
    <property type="project" value="GO_Central"/>
</dbReference>
<evidence type="ECO:0000256" key="12">
    <source>
        <dbReference type="SAM" id="SignalP"/>
    </source>
</evidence>
<dbReference type="CTD" id="108707309"/>
<dbReference type="OrthoDB" id="6382334at2759"/>
<keyword evidence="3 11" id="KW-0812">Transmembrane</keyword>
<dbReference type="GO" id="GO:0004896">
    <property type="term" value="F:cytokine receptor activity"/>
    <property type="evidence" value="ECO:0000318"/>
    <property type="project" value="GO_Central"/>
</dbReference>
<dbReference type="Bgee" id="108707309">
    <property type="expression patterns" value="Expressed in blastula and 19 other cell types or tissues"/>
</dbReference>
<dbReference type="FunFam" id="2.60.40.10:FF:000738">
    <property type="entry name" value="Leukemia inhibitory factor receptor"/>
    <property type="match status" value="1"/>
</dbReference>
<dbReference type="Gene3D" id="2.60.40.10">
    <property type="entry name" value="Immunoglobulins"/>
    <property type="match status" value="8"/>
</dbReference>
<evidence type="ECO:0000313" key="15">
    <source>
        <dbReference type="RefSeq" id="XP_018100003.1"/>
    </source>
</evidence>
<keyword evidence="14" id="KW-1185">Reference proteome</keyword>
<dbReference type="Proteomes" id="UP000186698">
    <property type="component" value="Chromosome 1S"/>
</dbReference>
<dbReference type="GO" id="GO:0019955">
    <property type="term" value="F:cytokine binding"/>
    <property type="evidence" value="ECO:0000318"/>
    <property type="project" value="GO_Central"/>
</dbReference>
<dbReference type="SMART" id="SM00060">
    <property type="entry name" value="FN3"/>
    <property type="match status" value="4"/>
</dbReference>
<keyword evidence="5" id="KW-0677">Repeat</keyword>
<keyword evidence="9" id="KW-0325">Glycoprotein</keyword>
<dbReference type="InterPro" id="IPR036116">
    <property type="entry name" value="FN3_sf"/>
</dbReference>
<comment type="similarity">
    <text evidence="2">Belongs to the type I cytokine receptor family. Type 2 subfamily.</text>
</comment>
<dbReference type="FunFam" id="2.60.40.10:FF:001289">
    <property type="entry name" value="Oncostatin-M-specific receptor subunit beta"/>
    <property type="match status" value="1"/>
</dbReference>
<dbReference type="InterPro" id="IPR040901">
    <property type="entry name" value="LIFR_N"/>
</dbReference>